<dbReference type="RefSeq" id="WP_118083200.1">
    <property type="nucleotide sequence ID" value="NZ_QRPB01000016.1"/>
</dbReference>
<dbReference type="EMBL" id="QSJS01000001">
    <property type="protein sequence ID" value="RHD97924.1"/>
    <property type="molecule type" value="Genomic_DNA"/>
</dbReference>
<evidence type="ECO:0000313" key="3">
    <source>
        <dbReference type="EMBL" id="RHL77203.1"/>
    </source>
</evidence>
<dbReference type="EMBL" id="QRPB01000016">
    <property type="protein sequence ID" value="RHL77203.1"/>
    <property type="molecule type" value="Genomic_DNA"/>
</dbReference>
<name>A0A396FIK5_9FIRM</name>
<sequence>MKYKVMYTAGAKRDLRNIFIYISEELLAPENAAGQTDRIMAAIRKLDTMPNRNRLYEEEPWHSRGLRFFPVDNYLVFYKTNDENEIVYIVRIMYRGRDVRKQLSQTEDISEN</sequence>
<dbReference type="Pfam" id="PF05016">
    <property type="entry name" value="ParE_toxin"/>
    <property type="match status" value="1"/>
</dbReference>
<proteinExistence type="predicted"/>
<keyword evidence="1" id="KW-1277">Toxin-antitoxin system</keyword>
<dbReference type="Gene3D" id="3.30.2310.20">
    <property type="entry name" value="RelE-like"/>
    <property type="match status" value="1"/>
</dbReference>
<evidence type="ECO:0000313" key="5">
    <source>
        <dbReference type="Proteomes" id="UP000284835"/>
    </source>
</evidence>
<dbReference type="SUPFAM" id="SSF143011">
    <property type="entry name" value="RelE-like"/>
    <property type="match status" value="1"/>
</dbReference>
<dbReference type="InterPro" id="IPR007712">
    <property type="entry name" value="RelE/ParE_toxin"/>
</dbReference>
<evidence type="ECO:0000313" key="4">
    <source>
        <dbReference type="Proteomes" id="UP000266698"/>
    </source>
</evidence>
<gene>
    <name evidence="3" type="ORF">DW001_12355</name>
    <name evidence="2" type="ORF">DW775_00055</name>
</gene>
<evidence type="ECO:0000256" key="1">
    <source>
        <dbReference type="ARBA" id="ARBA00022649"/>
    </source>
</evidence>
<dbReference type="InterPro" id="IPR035093">
    <property type="entry name" value="RelE/ParE_toxin_dom_sf"/>
</dbReference>
<accession>A0A396FIK5</accession>
<comment type="caution">
    <text evidence="3">The sequence shown here is derived from an EMBL/GenBank/DDBJ whole genome shotgun (WGS) entry which is preliminary data.</text>
</comment>
<dbReference type="Proteomes" id="UP000284835">
    <property type="component" value="Unassembled WGS sequence"/>
</dbReference>
<dbReference type="AlphaFoldDB" id="A0A396FIK5"/>
<reference evidence="4 5" key="1">
    <citation type="submission" date="2018-08" db="EMBL/GenBank/DDBJ databases">
        <title>A genome reference for cultivated species of the human gut microbiota.</title>
        <authorList>
            <person name="Zou Y."/>
            <person name="Xue W."/>
            <person name="Luo G."/>
        </authorList>
    </citation>
    <scope>NUCLEOTIDE SEQUENCE [LARGE SCALE GENOMIC DNA]</scope>
    <source>
        <strain evidence="3 4">AF36-2BH</strain>
        <strain evidence="2 5">AM30-13AC</strain>
    </source>
</reference>
<protein>
    <submittedName>
        <fullName evidence="3">Type II toxin-antitoxin system RelE/ParE family toxin</fullName>
    </submittedName>
</protein>
<organism evidence="3 4">
    <name type="scientific">Agathobacter rectalis</name>
    <dbReference type="NCBI Taxonomy" id="39491"/>
    <lineage>
        <taxon>Bacteria</taxon>
        <taxon>Bacillati</taxon>
        <taxon>Bacillota</taxon>
        <taxon>Clostridia</taxon>
        <taxon>Lachnospirales</taxon>
        <taxon>Lachnospiraceae</taxon>
        <taxon>Agathobacter</taxon>
    </lineage>
</organism>
<evidence type="ECO:0000313" key="2">
    <source>
        <dbReference type="EMBL" id="RHD97924.1"/>
    </source>
</evidence>
<dbReference type="Proteomes" id="UP000266698">
    <property type="component" value="Unassembled WGS sequence"/>
</dbReference>